<proteinExistence type="inferred from homology"/>
<keyword evidence="6" id="KW-0539">Nucleus</keyword>
<name>A0A6H5H5D0_9HEMI</name>
<evidence type="ECO:0000256" key="1">
    <source>
        <dbReference type="ARBA" id="ARBA00004123"/>
    </source>
</evidence>
<dbReference type="PANTHER" id="PTHR46469">
    <property type="entry name" value="TRANSCRIPTION INITIATION FACTOR TFIID SUBUNIT 8"/>
    <property type="match status" value="1"/>
</dbReference>
<comment type="similarity">
    <text evidence="2">Belongs to the TAF8 family.</text>
</comment>
<dbReference type="InterPro" id="IPR037818">
    <property type="entry name" value="TAF8"/>
</dbReference>
<dbReference type="Gene3D" id="1.10.20.10">
    <property type="entry name" value="Histone, subunit A"/>
    <property type="match status" value="1"/>
</dbReference>
<dbReference type="InterPro" id="IPR006565">
    <property type="entry name" value="BTP"/>
</dbReference>
<gene>
    <name evidence="7" type="ORF">NTEN_LOCUS15685</name>
</gene>
<dbReference type="GO" id="GO:0006367">
    <property type="term" value="P:transcription initiation at RNA polymerase II promoter"/>
    <property type="evidence" value="ECO:0007669"/>
    <property type="project" value="TreeGrafter"/>
</dbReference>
<organism evidence="7 8">
    <name type="scientific">Nesidiocoris tenuis</name>
    <dbReference type="NCBI Taxonomy" id="355587"/>
    <lineage>
        <taxon>Eukaryota</taxon>
        <taxon>Metazoa</taxon>
        <taxon>Ecdysozoa</taxon>
        <taxon>Arthropoda</taxon>
        <taxon>Hexapoda</taxon>
        <taxon>Insecta</taxon>
        <taxon>Pterygota</taxon>
        <taxon>Neoptera</taxon>
        <taxon>Paraneoptera</taxon>
        <taxon>Hemiptera</taxon>
        <taxon>Heteroptera</taxon>
        <taxon>Panheteroptera</taxon>
        <taxon>Cimicomorpha</taxon>
        <taxon>Miridae</taxon>
        <taxon>Dicyphina</taxon>
        <taxon>Nesidiocoris</taxon>
    </lineage>
</organism>
<dbReference type="Pfam" id="PF10406">
    <property type="entry name" value="TAF8_C"/>
    <property type="match status" value="1"/>
</dbReference>
<dbReference type="GO" id="GO:0005669">
    <property type="term" value="C:transcription factor TFIID complex"/>
    <property type="evidence" value="ECO:0007669"/>
    <property type="project" value="InterPro"/>
</dbReference>
<evidence type="ECO:0000256" key="2">
    <source>
        <dbReference type="ARBA" id="ARBA00008767"/>
    </source>
</evidence>
<dbReference type="InterPro" id="IPR009072">
    <property type="entry name" value="Histone-fold"/>
</dbReference>
<dbReference type="CDD" id="cd08049">
    <property type="entry name" value="TAF8"/>
    <property type="match status" value="1"/>
</dbReference>
<comment type="subcellular location">
    <subcellularLocation>
        <location evidence="1">Nucleus</location>
    </subcellularLocation>
</comment>
<dbReference type="CDD" id="cd22918">
    <property type="entry name" value="HFD_TAF8"/>
    <property type="match status" value="1"/>
</dbReference>
<evidence type="ECO:0000313" key="8">
    <source>
        <dbReference type="Proteomes" id="UP000479000"/>
    </source>
</evidence>
<keyword evidence="5" id="KW-0804">Transcription</keyword>
<dbReference type="InterPro" id="IPR019473">
    <property type="entry name" value="TFIID_su8_C"/>
</dbReference>
<dbReference type="Proteomes" id="UP000479000">
    <property type="component" value="Unassembled WGS sequence"/>
</dbReference>
<accession>A0A6H5H5D0</accession>
<reference evidence="7 8" key="1">
    <citation type="submission" date="2020-02" db="EMBL/GenBank/DDBJ databases">
        <authorList>
            <person name="Ferguson B K."/>
        </authorList>
    </citation>
    <scope>NUCLEOTIDE SEQUENCE [LARGE SCALE GENOMIC DNA]</scope>
</reference>
<dbReference type="OrthoDB" id="2193813at2759"/>
<sequence length="313" mass="34723">MHEKALMNAVAGLLLEHGFDTAENQVLETLTEMLGSLLTEIGKSSRTYSELAGRSEPLPADVILSLINAGIRINELEPYAKRQNKTTIPAPVPSIQPKQLSILQAGTKAPHPSYIPAHLPMFPDPHAYIRTPTHKQPVTEYEAIREKSAVQKRDIERALNKFATRTSETDSLFLCQDNLFPLIACKATPNVPAYLVSLLPKDQVFEQDEEQEYARAPSPPRQQPQQRQQQQQQQQEQSPQQQRKRTSLAGKELMEESQKEMEIDSPFLLPAKLPPPKIKIKDLLAPSHQGLASSSIVGPGLPPPPSTSSSVVM</sequence>
<keyword evidence="8" id="KW-1185">Reference proteome</keyword>
<dbReference type="PANTHER" id="PTHR46469:SF1">
    <property type="entry name" value="TRANSCRIPTION INITIATION FACTOR TFIID SUBUNIT 8"/>
    <property type="match status" value="1"/>
</dbReference>
<dbReference type="Pfam" id="PF07524">
    <property type="entry name" value="Bromo_TP"/>
    <property type="match status" value="1"/>
</dbReference>
<protein>
    <recommendedName>
        <fullName evidence="3">Transcription initiation factor TFIID subunit 8</fullName>
    </recommendedName>
</protein>
<evidence type="ECO:0000313" key="7">
    <source>
        <dbReference type="EMBL" id="CAB0010656.1"/>
    </source>
</evidence>
<dbReference type="EMBL" id="CADCXU010023080">
    <property type="protein sequence ID" value="CAB0010656.1"/>
    <property type="molecule type" value="Genomic_DNA"/>
</dbReference>
<evidence type="ECO:0000256" key="3">
    <source>
        <dbReference type="ARBA" id="ARBA00017307"/>
    </source>
</evidence>
<dbReference type="SMART" id="SM00576">
    <property type="entry name" value="BTP"/>
    <property type="match status" value="1"/>
</dbReference>
<keyword evidence="4" id="KW-0805">Transcription regulation</keyword>
<evidence type="ECO:0000256" key="5">
    <source>
        <dbReference type="ARBA" id="ARBA00023163"/>
    </source>
</evidence>
<dbReference type="AlphaFoldDB" id="A0A6H5H5D0"/>
<evidence type="ECO:0000256" key="6">
    <source>
        <dbReference type="ARBA" id="ARBA00023242"/>
    </source>
</evidence>
<evidence type="ECO:0000256" key="4">
    <source>
        <dbReference type="ARBA" id="ARBA00023015"/>
    </source>
</evidence>
<dbReference type="GO" id="GO:0046982">
    <property type="term" value="F:protein heterodimerization activity"/>
    <property type="evidence" value="ECO:0007669"/>
    <property type="project" value="InterPro"/>
</dbReference>